<dbReference type="AlphaFoldDB" id="A0A8S4S0C8"/>
<organism evidence="2 3">
    <name type="scientific">Pararge aegeria aegeria</name>
    <dbReference type="NCBI Taxonomy" id="348720"/>
    <lineage>
        <taxon>Eukaryota</taxon>
        <taxon>Metazoa</taxon>
        <taxon>Ecdysozoa</taxon>
        <taxon>Arthropoda</taxon>
        <taxon>Hexapoda</taxon>
        <taxon>Insecta</taxon>
        <taxon>Pterygota</taxon>
        <taxon>Neoptera</taxon>
        <taxon>Endopterygota</taxon>
        <taxon>Lepidoptera</taxon>
        <taxon>Glossata</taxon>
        <taxon>Ditrysia</taxon>
        <taxon>Papilionoidea</taxon>
        <taxon>Nymphalidae</taxon>
        <taxon>Satyrinae</taxon>
        <taxon>Satyrini</taxon>
        <taxon>Parargina</taxon>
        <taxon>Pararge</taxon>
    </lineage>
</organism>
<evidence type="ECO:0000313" key="3">
    <source>
        <dbReference type="Proteomes" id="UP000838756"/>
    </source>
</evidence>
<reference evidence="2" key="1">
    <citation type="submission" date="2022-03" db="EMBL/GenBank/DDBJ databases">
        <authorList>
            <person name="Lindestad O."/>
        </authorList>
    </citation>
    <scope>NUCLEOTIDE SEQUENCE</scope>
</reference>
<evidence type="ECO:0000256" key="1">
    <source>
        <dbReference type="SAM" id="MobiDB-lite"/>
    </source>
</evidence>
<sequence length="85" mass="9762">MATPHWHRYSPPTTWRDDIKRDAGSRWKRVAQDHGLSNSLQKTNVQQWTSTAQMIIMMMMASSQVESDIDHNSDLTADWGSDPAF</sequence>
<protein>
    <submittedName>
        <fullName evidence="2">Jg23546 protein</fullName>
    </submittedName>
</protein>
<comment type="caution">
    <text evidence="2">The sequence shown here is derived from an EMBL/GenBank/DDBJ whole genome shotgun (WGS) entry which is preliminary data.</text>
</comment>
<proteinExistence type="predicted"/>
<accession>A0A8S4S0C8</accession>
<keyword evidence="3" id="KW-1185">Reference proteome</keyword>
<name>A0A8S4S0C8_9NEOP</name>
<feature type="region of interest" description="Disordered" evidence="1">
    <location>
        <begin position="1"/>
        <end position="20"/>
    </location>
</feature>
<dbReference type="Proteomes" id="UP000838756">
    <property type="component" value="Unassembled WGS sequence"/>
</dbReference>
<evidence type="ECO:0000313" key="2">
    <source>
        <dbReference type="EMBL" id="CAH2243615.1"/>
    </source>
</evidence>
<dbReference type="EMBL" id="CAKXAJ010025761">
    <property type="protein sequence ID" value="CAH2243615.1"/>
    <property type="molecule type" value="Genomic_DNA"/>
</dbReference>
<gene>
    <name evidence="2" type="primary">jg23546</name>
    <name evidence="2" type="ORF">PAEG_LOCUS19725</name>
</gene>